<organism evidence="2 3">
    <name type="scientific">Stegodyphus mimosarum</name>
    <name type="common">African social velvet spider</name>
    <dbReference type="NCBI Taxonomy" id="407821"/>
    <lineage>
        <taxon>Eukaryota</taxon>
        <taxon>Metazoa</taxon>
        <taxon>Ecdysozoa</taxon>
        <taxon>Arthropoda</taxon>
        <taxon>Chelicerata</taxon>
        <taxon>Arachnida</taxon>
        <taxon>Araneae</taxon>
        <taxon>Araneomorphae</taxon>
        <taxon>Entelegynae</taxon>
        <taxon>Eresoidea</taxon>
        <taxon>Eresidae</taxon>
        <taxon>Stegodyphus</taxon>
    </lineage>
</organism>
<dbReference type="EMBL" id="KK114813">
    <property type="protein sequence ID" value="KFM63393.1"/>
    <property type="molecule type" value="Genomic_DNA"/>
</dbReference>
<name>A0A087TE54_STEMI</name>
<dbReference type="AlphaFoldDB" id="A0A087TE54"/>
<evidence type="ECO:0000313" key="2">
    <source>
        <dbReference type="EMBL" id="KFM63393.1"/>
    </source>
</evidence>
<accession>A0A087TE54</accession>
<sequence length="999" mass="111683">MNSLLQTDTKKCNQDKSYQCTDPLLISFETMTNDLSKTALKKPSLMPKTNIREMFILEEVEQDEPQLLSYFKDSENDFNPKKGKSCLMKNSIRTKKKNTHVLAEVGNLNNTFSKEDSIFSGKESKLNKTFEFFESNTNKLDTSLDTHTEKKLSGSDDSLGIIPSLLDEFGSCSDLLSFDLPVKKVEQSEYAPIAEDIPICPSSPILLPKRFSDDICVSINRKQPKYASTPKSKICDTYFDIYAHLGKTEHFLSESSLSPVTVLSENYFNPLLNESYNLNEQEEFNKNNTYECVNVPYQNKSPSEYNTNLTSIITYSTSAADSAAGMKFHASKTEFSDVTEESNENETVIKNQNETKNSYVENLNSTIVYPLTLRQDTGYIKKSIKEEPFIVQQNKDENSILLVELSSNEHNSDIKTVEYENKNSHFNSTITFSTSAEDKKDTLNNSESPKSCLYVCKEKCLEPVNVIDLNATFNLDCPIIGSESMKITLSKEISHETDCYSRKSYDSADSANVKSNDSLQSLSHHEVLLSDAETVETMNNTFEKTFSLGNPDKYSVENLEMDIGEVQNFSLDDISSGSKKLFKADMLLKKQKDLIKKPALCLPEESVFKKPARYNFCLPVKHKSCTSKLVKKQLNSSLLNQTVCLTEGSTNCLGKESKDCRTTGNKSTVSDLSAWSSSSKRSSTGLQRCLNSSLKTKQPLLKSKSAHSEEAKAMDFNKVVCLTESMGPRSKYVNRSYYSNSINKSLSTSNQNIECKEILTTTDNKSVLVGRKNSSKICLNSTFDVGNKSNKISRNSLVPKQRHSISHTVSDPSISSNLPLKNKKSDVKRMLSIPVSEKESFNKKTSRCDSNISKFENVISTRISNVKSEIQTVNERKKIHQGVEVATKVEVKSSLVQAKKLPSRVSVNTTQEVYQSKLGNLAASCRPKVSHPASKLQTDQSATLNRKLGHRSIAAFQRCNNQEIVKKDKNSFLPLKEMVGQSVCNVNATSSSAALQNNS</sequence>
<reference evidence="2 3" key="1">
    <citation type="submission" date="2013-11" db="EMBL/GenBank/DDBJ databases">
        <title>Genome sequencing of Stegodyphus mimosarum.</title>
        <authorList>
            <person name="Bechsgaard J."/>
        </authorList>
    </citation>
    <scope>NUCLEOTIDE SEQUENCE [LARGE SCALE GENOMIC DNA]</scope>
</reference>
<evidence type="ECO:0000256" key="1">
    <source>
        <dbReference type="SAM" id="MobiDB-lite"/>
    </source>
</evidence>
<keyword evidence="3" id="KW-1185">Reference proteome</keyword>
<protein>
    <submittedName>
        <fullName evidence="2">Uncharacterized protein</fullName>
    </submittedName>
</protein>
<feature type="region of interest" description="Disordered" evidence="1">
    <location>
        <begin position="797"/>
        <end position="820"/>
    </location>
</feature>
<dbReference type="Proteomes" id="UP000054359">
    <property type="component" value="Unassembled WGS sequence"/>
</dbReference>
<gene>
    <name evidence="2" type="ORF">X975_15509</name>
</gene>
<feature type="compositionally biased region" description="Polar residues" evidence="1">
    <location>
        <begin position="806"/>
        <end position="819"/>
    </location>
</feature>
<feature type="non-terminal residue" evidence="2">
    <location>
        <position position="999"/>
    </location>
</feature>
<evidence type="ECO:0000313" key="3">
    <source>
        <dbReference type="Proteomes" id="UP000054359"/>
    </source>
</evidence>
<proteinExistence type="predicted"/>